<proteinExistence type="predicted"/>
<dbReference type="Pfam" id="PF01096">
    <property type="entry name" value="Zn_ribbon_TFIIS"/>
    <property type="match status" value="1"/>
</dbReference>
<evidence type="ECO:0000256" key="2">
    <source>
        <dbReference type="ARBA" id="ARBA00022771"/>
    </source>
</evidence>
<dbReference type="PROSITE" id="PS00466">
    <property type="entry name" value="ZF_TFIIS_1"/>
    <property type="match status" value="1"/>
</dbReference>
<dbReference type="Gene3D" id="2.20.25.10">
    <property type="match status" value="1"/>
</dbReference>
<dbReference type="GO" id="GO:0003899">
    <property type="term" value="F:DNA-directed RNA polymerase activity"/>
    <property type="evidence" value="ECO:0007669"/>
    <property type="project" value="InterPro"/>
</dbReference>
<dbReference type="InterPro" id="IPR001222">
    <property type="entry name" value="Znf_TFIIS"/>
</dbReference>
<dbReference type="GO" id="GO:0006386">
    <property type="term" value="P:termination of RNA polymerase III transcription"/>
    <property type="evidence" value="ECO:0007669"/>
    <property type="project" value="TreeGrafter"/>
</dbReference>
<dbReference type="InterPro" id="IPR012164">
    <property type="entry name" value="Rpa12/Rpb9/Rpc10/TFS"/>
</dbReference>
<dbReference type="PANTHER" id="PTHR11239:SF12">
    <property type="entry name" value="DNA-DIRECTED RNA POLYMERASE III SUBUNIT RPC10"/>
    <property type="match status" value="1"/>
</dbReference>
<dbReference type="AlphaFoldDB" id="A0A6C0J629"/>
<dbReference type="GO" id="GO:0003676">
    <property type="term" value="F:nucleic acid binding"/>
    <property type="evidence" value="ECO:0007669"/>
    <property type="project" value="InterPro"/>
</dbReference>
<dbReference type="SUPFAM" id="SSF57783">
    <property type="entry name" value="Zinc beta-ribbon"/>
    <property type="match status" value="1"/>
</dbReference>
<dbReference type="CDD" id="cd13749">
    <property type="entry name" value="Zn-ribbon_TFIIS"/>
    <property type="match status" value="1"/>
</dbReference>
<organism evidence="5">
    <name type="scientific">viral metagenome</name>
    <dbReference type="NCBI Taxonomy" id="1070528"/>
    <lineage>
        <taxon>unclassified sequences</taxon>
        <taxon>metagenomes</taxon>
        <taxon>organismal metagenomes</taxon>
    </lineage>
</organism>
<accession>A0A6C0J629</accession>
<dbReference type="PANTHER" id="PTHR11239">
    <property type="entry name" value="DNA-DIRECTED RNA POLYMERASE"/>
    <property type="match status" value="1"/>
</dbReference>
<evidence type="ECO:0000313" key="5">
    <source>
        <dbReference type="EMBL" id="QHT99103.1"/>
    </source>
</evidence>
<dbReference type="GO" id="GO:0008270">
    <property type="term" value="F:zinc ion binding"/>
    <property type="evidence" value="ECO:0007669"/>
    <property type="project" value="UniProtKB-KW"/>
</dbReference>
<name>A0A6C0J629_9ZZZZ</name>
<keyword evidence="2" id="KW-0863">Zinc-finger</keyword>
<evidence type="ECO:0000256" key="1">
    <source>
        <dbReference type="ARBA" id="ARBA00022723"/>
    </source>
</evidence>
<dbReference type="PROSITE" id="PS51133">
    <property type="entry name" value="ZF_TFIIS_2"/>
    <property type="match status" value="1"/>
</dbReference>
<dbReference type="GO" id="GO:0005666">
    <property type="term" value="C:RNA polymerase III complex"/>
    <property type="evidence" value="ECO:0007669"/>
    <property type="project" value="TreeGrafter"/>
</dbReference>
<keyword evidence="1" id="KW-0479">Metal-binding</keyword>
<evidence type="ECO:0000259" key="4">
    <source>
        <dbReference type="PROSITE" id="PS51133"/>
    </source>
</evidence>
<keyword evidence="3" id="KW-0862">Zinc</keyword>
<dbReference type="EMBL" id="MN740302">
    <property type="protein sequence ID" value="QHT99103.1"/>
    <property type="molecule type" value="Genomic_DNA"/>
</dbReference>
<evidence type="ECO:0000256" key="3">
    <source>
        <dbReference type="ARBA" id="ARBA00022833"/>
    </source>
</evidence>
<protein>
    <recommendedName>
        <fullName evidence="4">TFIIS-type domain-containing protein</fullName>
    </recommendedName>
</protein>
<feature type="domain" description="TFIIS-type" evidence="4">
    <location>
        <begin position="171"/>
        <end position="211"/>
    </location>
</feature>
<dbReference type="SMART" id="SM00440">
    <property type="entry name" value="ZnF_C2C2"/>
    <property type="match status" value="1"/>
</dbReference>
<reference evidence="5" key="1">
    <citation type="journal article" date="2020" name="Nature">
        <title>Giant virus diversity and host interactions through global metagenomics.</title>
        <authorList>
            <person name="Schulz F."/>
            <person name="Roux S."/>
            <person name="Paez-Espino D."/>
            <person name="Jungbluth S."/>
            <person name="Walsh D.A."/>
            <person name="Denef V.J."/>
            <person name="McMahon K.D."/>
            <person name="Konstantinidis K.T."/>
            <person name="Eloe-Fadrosh E.A."/>
            <person name="Kyrpides N.C."/>
            <person name="Woyke T."/>
        </authorList>
    </citation>
    <scope>NUCLEOTIDE SEQUENCE</scope>
    <source>
        <strain evidence="5">GVMAG-M-3300025695-21</strain>
    </source>
</reference>
<sequence length="212" mass="25079">MTSSTNPPYVLYNLEEEIKKYTELNSNINRNKKENNTHNAYNKNQIREDIKELFSKKFKLSKIEIADLEIGIFNATIDYANSLKIQLSWKCPLLIDTYLNIARSLYSNLDTGCYVKNNYLLNKIKNKEFIPHNIAYMRNDELYPERWKNIIEKNKLKFKSAYEIKQVAMTDAIKCGHCKNNKISYYELQTRSGDEPMTQYFNCIVCGHKWKN</sequence>